<dbReference type="GO" id="GO:0071281">
    <property type="term" value="P:cellular response to iron ion"/>
    <property type="evidence" value="ECO:0007669"/>
    <property type="project" value="TreeGrafter"/>
</dbReference>
<dbReference type="RefSeq" id="WP_129076223.1">
    <property type="nucleotide sequence ID" value="NZ_QOUX01000001.1"/>
</dbReference>
<evidence type="ECO:0000256" key="1">
    <source>
        <dbReference type="ARBA" id="ARBA00008814"/>
    </source>
</evidence>
<dbReference type="PANTHER" id="PTHR30535:SF34">
    <property type="entry name" value="MOLYBDATE-BINDING PROTEIN MOLA"/>
    <property type="match status" value="1"/>
</dbReference>
<dbReference type="PROSITE" id="PS51257">
    <property type="entry name" value="PROKAR_LIPOPROTEIN"/>
    <property type="match status" value="1"/>
</dbReference>
<dbReference type="OrthoDB" id="9816357at2"/>
<comment type="similarity">
    <text evidence="1">Belongs to the bacterial solute-binding protein 8 family.</text>
</comment>
<evidence type="ECO:0000259" key="4">
    <source>
        <dbReference type="PROSITE" id="PS50983"/>
    </source>
</evidence>
<reference evidence="5 6" key="1">
    <citation type="journal article" date="2019" name="Int. J. Syst. Evol. Microbiol.">
        <title>Anaerobacillus alkaliphilus sp. nov., a novel alkaliphilic and moderately halophilic bacterium.</title>
        <authorList>
            <person name="Borsodi A.K."/>
            <person name="Aszalos J.M."/>
            <person name="Bihari P."/>
            <person name="Nagy I."/>
            <person name="Schumann P."/>
            <person name="Sproer C."/>
            <person name="Kovacs A.L."/>
            <person name="Boka K."/>
            <person name="Dobosy P."/>
            <person name="Ovari M."/>
            <person name="Szili-Kovacs T."/>
            <person name="Toth E."/>
        </authorList>
    </citation>
    <scope>NUCLEOTIDE SEQUENCE [LARGE SCALE GENOMIC DNA]</scope>
    <source>
        <strain evidence="5 6">B16-10</strain>
    </source>
</reference>
<evidence type="ECO:0000313" key="5">
    <source>
        <dbReference type="EMBL" id="RXJ03881.1"/>
    </source>
</evidence>
<dbReference type="PROSITE" id="PS50983">
    <property type="entry name" value="FE_B12_PBP"/>
    <property type="match status" value="1"/>
</dbReference>
<dbReference type="AlphaFoldDB" id="A0A4Q0VZ29"/>
<dbReference type="NCBIfam" id="NF038402">
    <property type="entry name" value="TroA_like"/>
    <property type="match status" value="1"/>
</dbReference>
<comment type="caution">
    <text evidence="5">The sequence shown here is derived from an EMBL/GenBank/DDBJ whole genome shotgun (WGS) entry which is preliminary data.</text>
</comment>
<evidence type="ECO:0000313" key="6">
    <source>
        <dbReference type="Proteomes" id="UP000290649"/>
    </source>
</evidence>
<dbReference type="Gene3D" id="3.40.50.1980">
    <property type="entry name" value="Nitrogenase molybdenum iron protein domain"/>
    <property type="match status" value="2"/>
</dbReference>
<feature type="signal peptide" evidence="3">
    <location>
        <begin position="1"/>
        <end position="20"/>
    </location>
</feature>
<dbReference type="InterPro" id="IPR054828">
    <property type="entry name" value="Vit_B12_bind_prot"/>
</dbReference>
<dbReference type="Pfam" id="PF01497">
    <property type="entry name" value="Peripla_BP_2"/>
    <property type="match status" value="1"/>
</dbReference>
<dbReference type="InterPro" id="IPR002491">
    <property type="entry name" value="ABC_transptr_periplasmic_BD"/>
</dbReference>
<keyword evidence="2 3" id="KW-0732">Signal</keyword>
<protein>
    <submittedName>
        <fullName evidence="5">ABC transporter substrate-binding protein</fullName>
    </submittedName>
</protein>
<dbReference type="PANTHER" id="PTHR30535">
    <property type="entry name" value="VITAMIN B12-BINDING PROTEIN"/>
    <property type="match status" value="1"/>
</dbReference>
<sequence length="332" mass="36036">MKKWMLLLVSLFLAATVVLGCTSPEEGKQEEAPAVVDAEKTEVADQEEVVTTEQFPLTITDAVGNEVTLESQPTRIVSLMPSVTETLFAVGAGENVVGRSDWCNYPAEALDVASVGQMEFDLETLLSLEPDLVLAHEGGLYAAGDKLDQVRAAGIPVVVVGNSDLFEEVYGAIDIVAVATGFSENGHRIISDLKASFAEISQRAAEVKGEEKRKVWLEIDPTLWTTGSNTFMHEILETINATNVASGVEGWAQFSEEDVIVLNPDIIVTTYGYYVENPKQQILERAGWDSVSAVQNEQIFDVNADTLSRPGPRLAEGVGQLAKLIYPEVFND</sequence>
<dbReference type="SUPFAM" id="SSF53807">
    <property type="entry name" value="Helical backbone' metal receptor"/>
    <property type="match status" value="1"/>
</dbReference>
<name>A0A4Q0VZ29_9BACI</name>
<proteinExistence type="inferred from homology"/>
<evidence type="ECO:0000256" key="2">
    <source>
        <dbReference type="ARBA" id="ARBA00022729"/>
    </source>
</evidence>
<dbReference type="InterPro" id="IPR050902">
    <property type="entry name" value="ABC_Transporter_SBP"/>
</dbReference>
<organism evidence="5 6">
    <name type="scientific">Anaerobacillus alkaliphilus</name>
    <dbReference type="NCBI Taxonomy" id="1548597"/>
    <lineage>
        <taxon>Bacteria</taxon>
        <taxon>Bacillati</taxon>
        <taxon>Bacillota</taxon>
        <taxon>Bacilli</taxon>
        <taxon>Bacillales</taxon>
        <taxon>Bacillaceae</taxon>
        <taxon>Anaerobacillus</taxon>
    </lineage>
</organism>
<feature type="domain" description="Fe/B12 periplasmic-binding" evidence="4">
    <location>
        <begin position="75"/>
        <end position="329"/>
    </location>
</feature>
<dbReference type="Proteomes" id="UP000290649">
    <property type="component" value="Unassembled WGS sequence"/>
</dbReference>
<feature type="chain" id="PRO_5038502637" evidence="3">
    <location>
        <begin position="21"/>
        <end position="332"/>
    </location>
</feature>
<evidence type="ECO:0000256" key="3">
    <source>
        <dbReference type="SAM" id="SignalP"/>
    </source>
</evidence>
<dbReference type="CDD" id="cd01143">
    <property type="entry name" value="YvrC"/>
    <property type="match status" value="1"/>
</dbReference>
<keyword evidence="6" id="KW-1185">Reference proteome</keyword>
<dbReference type="EMBL" id="QOUX01000001">
    <property type="protein sequence ID" value="RXJ03881.1"/>
    <property type="molecule type" value="Genomic_DNA"/>
</dbReference>
<gene>
    <name evidence="5" type="ORF">DS745_00370</name>
</gene>
<accession>A0A4Q0VZ29</accession>